<sequence>MKYVVVSGGVISGIGKGVLASSTGMLLKTLGLKVTSIKIDPYMNIDAGTMSPLEHGECFVLNDGGETDLDLGNYERYLGVTLTKDHNITTGKIYSHVIARERKGDYLGKTVQIVPHLTNAIQDWIERVSRIPVDDTGLEPDVCIIELGGTVGDIESAPFVEALRQFQFRVGKENFALIHVSLVPVIHGEQKTKPTQAAIKDLRSLGLIPDMIACRCSEELEKSTIEKVAMFCHVGPEQVVNVHDVNSTYHVPLLLLKQKMIDYLHARLQLESIALTTEDIQRGAELLNKWKAMTGNFDASMETVKIALVGKYTHLKDSYLSVIKALEHSSMKVRRKLEIMWVEATDLEPEAQEAEKSKFHEAWEKVSTADGILVPGGFGIRGTEGMILAARWARENKIPFLGICLGLQIATIEFSRDILGMKKGNSTEFVENLAEEDQVVVYMPEIDKEKMGGTMRLGLRPTYFQEDSEWSKIKKLYGNASSVEERHRHRYEINPKLIKDLEENGLVFVGKDETNNRCEIFELKNHPYFVATQYHPEYTSKVLDPSKPFLGLVAASANILDDVLEGQFEFGSHGAEF</sequence>
<comment type="catalytic activity">
    <reaction evidence="8 9">
        <text>UTP + L-glutamine + ATP + H2O = CTP + L-glutamate + ADP + phosphate + 2 H(+)</text>
        <dbReference type="Rhea" id="RHEA:26426"/>
        <dbReference type="ChEBI" id="CHEBI:15377"/>
        <dbReference type="ChEBI" id="CHEBI:15378"/>
        <dbReference type="ChEBI" id="CHEBI:29985"/>
        <dbReference type="ChEBI" id="CHEBI:30616"/>
        <dbReference type="ChEBI" id="CHEBI:37563"/>
        <dbReference type="ChEBI" id="CHEBI:43474"/>
        <dbReference type="ChEBI" id="CHEBI:46398"/>
        <dbReference type="ChEBI" id="CHEBI:58359"/>
        <dbReference type="ChEBI" id="CHEBI:456216"/>
        <dbReference type="EC" id="6.3.4.2"/>
    </reaction>
</comment>
<keyword evidence="3 9" id="KW-0436">Ligase</keyword>
<evidence type="ECO:0000256" key="8">
    <source>
        <dbReference type="ARBA" id="ARBA00047781"/>
    </source>
</evidence>
<dbReference type="FunFam" id="3.40.50.300:FF:000207">
    <property type="entry name" value="CTP synthase"/>
    <property type="match status" value="1"/>
</dbReference>
<evidence type="ECO:0000259" key="10">
    <source>
        <dbReference type="Pfam" id="PF00117"/>
    </source>
</evidence>
<dbReference type="KEGG" id="kaf:KAFR_0B00680"/>
<comment type="function">
    <text evidence="9">Catalyzes the ATP-dependent amination of UTP to CTP with either L-glutamine or ammonia as the source of nitrogen.</text>
</comment>
<dbReference type="GO" id="GO:0005737">
    <property type="term" value="C:cytoplasm"/>
    <property type="evidence" value="ECO:0007669"/>
    <property type="project" value="TreeGrafter"/>
</dbReference>
<keyword evidence="13" id="KW-1185">Reference proteome</keyword>
<dbReference type="GO" id="GO:0097268">
    <property type="term" value="C:cytoophidium"/>
    <property type="evidence" value="ECO:0007669"/>
    <property type="project" value="EnsemblFungi"/>
</dbReference>
<dbReference type="NCBIfam" id="TIGR00337">
    <property type="entry name" value="PyrG"/>
    <property type="match status" value="1"/>
</dbReference>
<dbReference type="GO" id="GO:0003883">
    <property type="term" value="F:CTP synthase activity"/>
    <property type="evidence" value="ECO:0007669"/>
    <property type="project" value="UniProtKB-UniRule"/>
</dbReference>
<reference evidence="12 13" key="1">
    <citation type="journal article" date="2011" name="Proc. Natl. Acad. Sci. U.S.A.">
        <title>Evolutionary erosion of yeast sex chromosomes by mating-type switching accidents.</title>
        <authorList>
            <person name="Gordon J.L."/>
            <person name="Armisen D."/>
            <person name="Proux-Wera E."/>
            <person name="Oheigeartaigh S.S."/>
            <person name="Byrne K.P."/>
            <person name="Wolfe K.H."/>
        </authorList>
    </citation>
    <scope>NUCLEOTIDE SEQUENCE [LARGE SCALE GENOMIC DNA]</scope>
    <source>
        <strain evidence="13">ATCC 22294 / BCRC 22015 / CBS 2517 / CECT 1963 / NBRC 1671 / NRRL Y-8276</strain>
    </source>
</reference>
<gene>
    <name evidence="12" type="primary">KAFR0B00680</name>
    <name evidence="12" type="ORF">KAFR_0B00680</name>
</gene>
<dbReference type="InParanoid" id="H2APR7"/>
<feature type="domain" description="CTP synthase N-terminal" evidence="11">
    <location>
        <begin position="2"/>
        <end position="270"/>
    </location>
</feature>
<dbReference type="HOGENOM" id="CLU_011675_5_0_1"/>
<dbReference type="RefSeq" id="XP_003955502.1">
    <property type="nucleotide sequence ID" value="XM_003955453.1"/>
</dbReference>
<keyword evidence="4 9" id="KW-0547">Nucleotide-binding</keyword>
<dbReference type="OrthoDB" id="1739076at2759"/>
<proteinExistence type="inferred from homology"/>
<evidence type="ECO:0000256" key="4">
    <source>
        <dbReference type="ARBA" id="ARBA00022741"/>
    </source>
</evidence>
<keyword evidence="7 9" id="KW-0665">Pyrimidine biosynthesis</keyword>
<evidence type="ECO:0000259" key="11">
    <source>
        <dbReference type="Pfam" id="PF06418"/>
    </source>
</evidence>
<evidence type="ECO:0000256" key="1">
    <source>
        <dbReference type="ARBA" id="ARBA00005171"/>
    </source>
</evidence>
<dbReference type="InterPro" id="IPR017926">
    <property type="entry name" value="GATASE"/>
</dbReference>
<dbReference type="eggNOG" id="KOG2387">
    <property type="taxonomic scope" value="Eukaryota"/>
</dbReference>
<keyword evidence="5 9" id="KW-0067">ATP-binding</keyword>
<evidence type="ECO:0000313" key="13">
    <source>
        <dbReference type="Proteomes" id="UP000005220"/>
    </source>
</evidence>
<accession>H2APR7</accession>
<dbReference type="SUPFAM" id="SSF52317">
    <property type="entry name" value="Class I glutamine amidotransferase-like"/>
    <property type="match status" value="1"/>
</dbReference>
<dbReference type="InterPro" id="IPR004468">
    <property type="entry name" value="CTP_synthase"/>
</dbReference>
<evidence type="ECO:0000256" key="7">
    <source>
        <dbReference type="ARBA" id="ARBA00022975"/>
    </source>
</evidence>
<feature type="domain" description="Glutamine amidotransferase" evidence="10">
    <location>
        <begin position="315"/>
        <end position="553"/>
    </location>
</feature>
<evidence type="ECO:0000256" key="3">
    <source>
        <dbReference type="ARBA" id="ARBA00022598"/>
    </source>
</evidence>
<dbReference type="GO" id="GO:0019856">
    <property type="term" value="P:pyrimidine nucleobase biosynthetic process"/>
    <property type="evidence" value="ECO:0007669"/>
    <property type="project" value="TreeGrafter"/>
</dbReference>
<dbReference type="PANTHER" id="PTHR11550">
    <property type="entry name" value="CTP SYNTHASE"/>
    <property type="match status" value="1"/>
</dbReference>
<evidence type="ECO:0000256" key="2">
    <source>
        <dbReference type="ARBA" id="ARBA00007533"/>
    </source>
</evidence>
<name>H2APR7_KAZAF</name>
<dbReference type="PANTHER" id="PTHR11550:SF0">
    <property type="entry name" value="CTP SYNTHASE-RELATED"/>
    <property type="match status" value="1"/>
</dbReference>
<dbReference type="CDD" id="cd01746">
    <property type="entry name" value="GATase1_CTP_Synthase"/>
    <property type="match status" value="1"/>
</dbReference>
<dbReference type="GeneID" id="13882512"/>
<dbReference type="GO" id="GO:0005524">
    <property type="term" value="F:ATP binding"/>
    <property type="evidence" value="ECO:0007669"/>
    <property type="project" value="UniProtKB-KW"/>
</dbReference>
<dbReference type="InterPro" id="IPR033828">
    <property type="entry name" value="GATase1_CTP_Synthase"/>
</dbReference>
<evidence type="ECO:0000256" key="6">
    <source>
        <dbReference type="ARBA" id="ARBA00022962"/>
    </source>
</evidence>
<dbReference type="InterPro" id="IPR029062">
    <property type="entry name" value="Class_I_gatase-like"/>
</dbReference>
<dbReference type="InterPro" id="IPR027417">
    <property type="entry name" value="P-loop_NTPase"/>
</dbReference>
<dbReference type="Gene3D" id="3.40.50.880">
    <property type="match status" value="1"/>
</dbReference>
<dbReference type="FunCoup" id="H2APR7">
    <property type="interactions" value="968"/>
</dbReference>
<organism evidence="12 13">
    <name type="scientific">Kazachstania africana (strain ATCC 22294 / BCRC 22015 / CBS 2517 / CECT 1963 / NBRC 1671 / NRRL Y-8276)</name>
    <name type="common">Yeast</name>
    <name type="synonym">Kluyveromyces africanus</name>
    <dbReference type="NCBI Taxonomy" id="1071382"/>
    <lineage>
        <taxon>Eukaryota</taxon>
        <taxon>Fungi</taxon>
        <taxon>Dikarya</taxon>
        <taxon>Ascomycota</taxon>
        <taxon>Saccharomycotina</taxon>
        <taxon>Saccharomycetes</taxon>
        <taxon>Saccharomycetales</taxon>
        <taxon>Saccharomycetaceae</taxon>
        <taxon>Kazachstania</taxon>
    </lineage>
</organism>
<dbReference type="Proteomes" id="UP000005220">
    <property type="component" value="Chromosome 2"/>
</dbReference>
<keyword evidence="6 9" id="KW-0315">Glutamine amidotransferase</keyword>
<comment type="pathway">
    <text evidence="1 9">Pyrimidine metabolism; CTP biosynthesis via de novo pathway; CTP from UDP: step 2/2.</text>
</comment>
<dbReference type="Pfam" id="PF00117">
    <property type="entry name" value="GATase"/>
    <property type="match status" value="1"/>
</dbReference>
<dbReference type="SUPFAM" id="SSF52540">
    <property type="entry name" value="P-loop containing nucleoside triphosphate hydrolases"/>
    <property type="match status" value="1"/>
</dbReference>
<dbReference type="InterPro" id="IPR017456">
    <property type="entry name" value="CTP_synthase_N"/>
</dbReference>
<dbReference type="EC" id="6.3.4.2" evidence="9"/>
<dbReference type="CDD" id="cd03113">
    <property type="entry name" value="CTPS_N"/>
    <property type="match status" value="1"/>
</dbReference>
<dbReference type="EMBL" id="HE650822">
    <property type="protein sequence ID" value="CCF56367.1"/>
    <property type="molecule type" value="Genomic_DNA"/>
</dbReference>
<evidence type="ECO:0000313" key="12">
    <source>
        <dbReference type="EMBL" id="CCF56367.1"/>
    </source>
</evidence>
<protein>
    <recommendedName>
        <fullName evidence="9">CTP synthase</fullName>
        <ecNumber evidence="9">6.3.4.2</ecNumber>
    </recommendedName>
    <alternativeName>
        <fullName evidence="9">UTP--ammonia ligase</fullName>
    </alternativeName>
</protein>
<dbReference type="Gene3D" id="3.40.50.300">
    <property type="entry name" value="P-loop containing nucleotide triphosphate hydrolases"/>
    <property type="match status" value="1"/>
</dbReference>
<comment type="similarity">
    <text evidence="2 9">Belongs to the CTP synthase family.</text>
</comment>
<dbReference type="FunFam" id="3.40.50.880:FF:000005">
    <property type="entry name" value="CTP synthase"/>
    <property type="match status" value="1"/>
</dbReference>
<dbReference type="PROSITE" id="PS51273">
    <property type="entry name" value="GATASE_TYPE_1"/>
    <property type="match status" value="1"/>
</dbReference>
<dbReference type="UniPathway" id="UPA00159">
    <property type="reaction ID" value="UER00277"/>
</dbReference>
<dbReference type="GO" id="GO:0044210">
    <property type="term" value="P:'de novo' CTP biosynthetic process"/>
    <property type="evidence" value="ECO:0007669"/>
    <property type="project" value="UniProtKB-UniRule"/>
</dbReference>
<dbReference type="NCBIfam" id="NF003792">
    <property type="entry name" value="PRK05380.1"/>
    <property type="match status" value="1"/>
</dbReference>
<dbReference type="GO" id="GO:0042802">
    <property type="term" value="F:identical protein binding"/>
    <property type="evidence" value="ECO:0007669"/>
    <property type="project" value="TreeGrafter"/>
</dbReference>
<dbReference type="AlphaFoldDB" id="H2APR7"/>
<evidence type="ECO:0000256" key="5">
    <source>
        <dbReference type="ARBA" id="ARBA00022840"/>
    </source>
</evidence>
<dbReference type="STRING" id="1071382.H2APR7"/>
<dbReference type="Pfam" id="PF06418">
    <property type="entry name" value="CTP_synth_N"/>
    <property type="match status" value="1"/>
</dbReference>
<evidence type="ECO:0000256" key="9">
    <source>
        <dbReference type="RuleBase" id="RU810713"/>
    </source>
</evidence>